<proteinExistence type="predicted"/>
<dbReference type="EMBL" id="JAOYFB010000001">
    <property type="protein sequence ID" value="KAK4005148.1"/>
    <property type="molecule type" value="Genomic_DNA"/>
</dbReference>
<organism evidence="1 2">
    <name type="scientific">Daphnia magna</name>
    <dbReference type="NCBI Taxonomy" id="35525"/>
    <lineage>
        <taxon>Eukaryota</taxon>
        <taxon>Metazoa</taxon>
        <taxon>Ecdysozoa</taxon>
        <taxon>Arthropoda</taxon>
        <taxon>Crustacea</taxon>
        <taxon>Branchiopoda</taxon>
        <taxon>Diplostraca</taxon>
        <taxon>Cladocera</taxon>
        <taxon>Anomopoda</taxon>
        <taxon>Daphniidae</taxon>
        <taxon>Daphnia</taxon>
    </lineage>
</organism>
<accession>A0ABQ9YXI1</accession>
<comment type="caution">
    <text evidence="1">The sequence shown here is derived from an EMBL/GenBank/DDBJ whole genome shotgun (WGS) entry which is preliminary data.</text>
</comment>
<gene>
    <name evidence="1" type="ORF">OUZ56_006871</name>
</gene>
<evidence type="ECO:0000313" key="1">
    <source>
        <dbReference type="EMBL" id="KAK4005148.1"/>
    </source>
</evidence>
<keyword evidence="2" id="KW-1185">Reference proteome</keyword>
<name>A0ABQ9YXI1_9CRUS</name>
<evidence type="ECO:0000313" key="2">
    <source>
        <dbReference type="Proteomes" id="UP001234178"/>
    </source>
</evidence>
<sequence>MKLRISSETDGSPPLDCERLDQLYRQSKVIRLSYLFETVGLEKVLYVGLSAHVGQCDNSNWSSQKDEVKLLNVSVIEFYVAKWGDTRTTLNE</sequence>
<dbReference type="Proteomes" id="UP001234178">
    <property type="component" value="Unassembled WGS sequence"/>
</dbReference>
<reference evidence="1 2" key="1">
    <citation type="journal article" date="2023" name="Nucleic Acids Res.">
        <title>The hologenome of Daphnia magna reveals possible DNA methylation and microbiome-mediated evolution of the host genome.</title>
        <authorList>
            <person name="Chaturvedi A."/>
            <person name="Li X."/>
            <person name="Dhandapani V."/>
            <person name="Marshall H."/>
            <person name="Kissane S."/>
            <person name="Cuenca-Cambronero M."/>
            <person name="Asole G."/>
            <person name="Calvet F."/>
            <person name="Ruiz-Romero M."/>
            <person name="Marangio P."/>
            <person name="Guigo R."/>
            <person name="Rago D."/>
            <person name="Mirbahai L."/>
            <person name="Eastwood N."/>
            <person name="Colbourne J.K."/>
            <person name="Zhou J."/>
            <person name="Mallon E."/>
            <person name="Orsini L."/>
        </authorList>
    </citation>
    <scope>NUCLEOTIDE SEQUENCE [LARGE SCALE GENOMIC DNA]</scope>
    <source>
        <strain evidence="1">LRV0_1</strain>
    </source>
</reference>
<protein>
    <submittedName>
        <fullName evidence="1">Uncharacterized protein</fullName>
    </submittedName>
</protein>